<evidence type="ECO:0000256" key="16">
    <source>
        <dbReference type="ARBA" id="ARBA00034000"/>
    </source>
</evidence>
<dbReference type="GO" id="GO:0006508">
    <property type="term" value="P:proteolysis"/>
    <property type="evidence" value="ECO:0007669"/>
    <property type="project" value="UniProtKB-KW"/>
</dbReference>
<dbReference type="NCBIfam" id="TIGR02074">
    <property type="entry name" value="PBP_1a_fam"/>
    <property type="match status" value="1"/>
</dbReference>
<comment type="caution">
    <text evidence="21">The sequence shown here is derived from an EMBL/GenBank/DDBJ whole genome shotgun (WGS) entry which is preliminary data.</text>
</comment>
<dbReference type="Gene3D" id="3.40.710.10">
    <property type="entry name" value="DD-peptidase/beta-lactamase superfamily"/>
    <property type="match status" value="1"/>
</dbReference>
<keyword evidence="11" id="KW-0573">Peptidoglycan synthesis</keyword>
<evidence type="ECO:0000256" key="15">
    <source>
        <dbReference type="ARBA" id="ARBA00023316"/>
    </source>
</evidence>
<dbReference type="InterPro" id="IPR012338">
    <property type="entry name" value="Beta-lactam/transpept-like"/>
</dbReference>
<keyword evidence="7" id="KW-0808">Transferase</keyword>
<dbReference type="GO" id="GO:0009002">
    <property type="term" value="F:serine-type D-Ala-D-Ala carboxypeptidase activity"/>
    <property type="evidence" value="ECO:0007669"/>
    <property type="project" value="UniProtKB-EC"/>
</dbReference>
<keyword evidence="22" id="KW-1185">Reference proteome</keyword>
<dbReference type="SUPFAM" id="SSF53955">
    <property type="entry name" value="Lysozyme-like"/>
    <property type="match status" value="1"/>
</dbReference>
<dbReference type="SUPFAM" id="SSF56601">
    <property type="entry name" value="beta-lactamase/transpeptidase-like"/>
    <property type="match status" value="1"/>
</dbReference>
<dbReference type="Pfam" id="PF00912">
    <property type="entry name" value="Transgly"/>
    <property type="match status" value="1"/>
</dbReference>
<name>A0A5J5HTP4_9BACI</name>
<evidence type="ECO:0000256" key="6">
    <source>
        <dbReference type="ARBA" id="ARBA00022676"/>
    </source>
</evidence>
<proteinExistence type="inferred from homology"/>
<evidence type="ECO:0000313" key="22">
    <source>
        <dbReference type="Proteomes" id="UP000326671"/>
    </source>
</evidence>
<dbReference type="Gene3D" id="6.20.370.110">
    <property type="match status" value="1"/>
</dbReference>
<dbReference type="InterPro" id="IPR036950">
    <property type="entry name" value="PBP_transglycosylase"/>
</dbReference>
<keyword evidence="5" id="KW-0645">Protease</keyword>
<dbReference type="AlphaFoldDB" id="A0A5J5HTP4"/>
<dbReference type="GO" id="GO:0009252">
    <property type="term" value="P:peptidoglycan biosynthetic process"/>
    <property type="evidence" value="ECO:0007669"/>
    <property type="project" value="UniProtKB-KW"/>
</dbReference>
<accession>A0A5J5HTP4</accession>
<keyword evidence="8 18" id="KW-0812">Transmembrane</keyword>
<evidence type="ECO:0000259" key="20">
    <source>
        <dbReference type="Pfam" id="PF00912"/>
    </source>
</evidence>
<dbReference type="PANTHER" id="PTHR32282">
    <property type="entry name" value="BINDING PROTEIN TRANSPEPTIDASE, PUTATIVE-RELATED"/>
    <property type="match status" value="1"/>
</dbReference>
<dbReference type="FunFam" id="1.10.3810.10:FF:000001">
    <property type="entry name" value="Penicillin-binding protein 1A"/>
    <property type="match status" value="1"/>
</dbReference>
<dbReference type="Gene3D" id="1.10.3810.10">
    <property type="entry name" value="Biosynthetic peptidoglycan transglycosylase-like"/>
    <property type="match status" value="1"/>
</dbReference>
<evidence type="ECO:0000256" key="14">
    <source>
        <dbReference type="ARBA" id="ARBA00023268"/>
    </source>
</evidence>
<comment type="catalytic activity">
    <reaction evidence="16">
        <text>Preferential cleavage: (Ac)2-L-Lys-D-Ala-|-D-Ala. Also transpeptidation of peptidyl-alanyl moieties that are N-acyl substituents of D-alanine.</text>
        <dbReference type="EC" id="3.4.16.4"/>
    </reaction>
</comment>
<evidence type="ECO:0000256" key="1">
    <source>
        <dbReference type="ARBA" id="ARBA00007090"/>
    </source>
</evidence>
<dbReference type="GO" id="GO:0008955">
    <property type="term" value="F:peptidoglycan glycosyltransferase activity"/>
    <property type="evidence" value="ECO:0007669"/>
    <property type="project" value="UniProtKB-EC"/>
</dbReference>
<evidence type="ECO:0000256" key="11">
    <source>
        <dbReference type="ARBA" id="ARBA00022984"/>
    </source>
</evidence>
<keyword evidence="13 18" id="KW-0472">Membrane</keyword>
<reference evidence="21 22" key="1">
    <citation type="submission" date="2019-09" db="EMBL/GenBank/DDBJ databases">
        <title>Whole genome sequences of isolates from the Mars Exploration Rovers.</title>
        <authorList>
            <person name="Seuylemezian A."/>
            <person name="Vaishampayan P."/>
        </authorList>
    </citation>
    <scope>NUCLEOTIDE SEQUENCE [LARGE SCALE GENOMIC DNA]</scope>
    <source>
        <strain evidence="21 22">MER_TA_151</strain>
    </source>
</reference>
<evidence type="ECO:0000256" key="13">
    <source>
        <dbReference type="ARBA" id="ARBA00023136"/>
    </source>
</evidence>
<evidence type="ECO:0000313" key="21">
    <source>
        <dbReference type="EMBL" id="KAA9025735.1"/>
    </source>
</evidence>
<dbReference type="PANTHER" id="PTHR32282:SF32">
    <property type="entry name" value="PENICILLIN-BINDING PROTEIN 2A"/>
    <property type="match status" value="1"/>
</dbReference>
<dbReference type="OrthoDB" id="9766909at2"/>
<feature type="transmembrane region" description="Helical" evidence="18">
    <location>
        <begin position="45"/>
        <end position="65"/>
    </location>
</feature>
<evidence type="ECO:0000256" key="7">
    <source>
        <dbReference type="ARBA" id="ARBA00022679"/>
    </source>
</evidence>
<keyword evidence="12 18" id="KW-1133">Transmembrane helix</keyword>
<keyword evidence="15" id="KW-0961">Cell wall biogenesis/degradation</keyword>
<dbReference type="GO" id="GO:0008360">
    <property type="term" value="P:regulation of cell shape"/>
    <property type="evidence" value="ECO:0007669"/>
    <property type="project" value="UniProtKB-KW"/>
</dbReference>
<dbReference type="Pfam" id="PF00905">
    <property type="entry name" value="Transpeptidase"/>
    <property type="match status" value="1"/>
</dbReference>
<protein>
    <submittedName>
        <fullName evidence="21">PBP1A family penicillin-binding protein</fullName>
    </submittedName>
</protein>
<dbReference type="InterPro" id="IPR050396">
    <property type="entry name" value="Glycosyltr_51/Transpeptidase"/>
</dbReference>
<dbReference type="InterPro" id="IPR001460">
    <property type="entry name" value="PCN-bd_Tpept"/>
</dbReference>
<evidence type="ECO:0000256" key="9">
    <source>
        <dbReference type="ARBA" id="ARBA00022801"/>
    </source>
</evidence>
<keyword evidence="3" id="KW-1003">Cell membrane</keyword>
<keyword evidence="9" id="KW-0378">Hydrolase</keyword>
<evidence type="ECO:0000259" key="19">
    <source>
        <dbReference type="Pfam" id="PF00905"/>
    </source>
</evidence>
<gene>
    <name evidence="21" type="ORF">F4V44_07545</name>
</gene>
<dbReference type="GO" id="GO:0030288">
    <property type="term" value="C:outer membrane-bounded periplasmic space"/>
    <property type="evidence" value="ECO:0007669"/>
    <property type="project" value="TreeGrafter"/>
</dbReference>
<keyword evidence="6" id="KW-0328">Glycosyltransferase</keyword>
<evidence type="ECO:0000256" key="10">
    <source>
        <dbReference type="ARBA" id="ARBA00022960"/>
    </source>
</evidence>
<evidence type="ECO:0000256" key="17">
    <source>
        <dbReference type="ARBA" id="ARBA00049902"/>
    </source>
</evidence>
<feature type="domain" description="Glycosyl transferase family 51" evidence="20">
    <location>
        <begin position="90"/>
        <end position="262"/>
    </location>
</feature>
<evidence type="ECO:0000256" key="12">
    <source>
        <dbReference type="ARBA" id="ARBA00022989"/>
    </source>
</evidence>
<dbReference type="Proteomes" id="UP000326671">
    <property type="component" value="Unassembled WGS sequence"/>
</dbReference>
<organism evidence="21 22">
    <name type="scientific">Niallia endozanthoxylica</name>
    <dbReference type="NCBI Taxonomy" id="2036016"/>
    <lineage>
        <taxon>Bacteria</taxon>
        <taxon>Bacillati</taxon>
        <taxon>Bacillota</taxon>
        <taxon>Bacilli</taxon>
        <taxon>Bacillales</taxon>
        <taxon>Bacillaceae</taxon>
        <taxon>Niallia</taxon>
    </lineage>
</organism>
<dbReference type="EMBL" id="VYKL01000015">
    <property type="protein sequence ID" value="KAA9025735.1"/>
    <property type="molecule type" value="Genomic_DNA"/>
</dbReference>
<evidence type="ECO:0000256" key="3">
    <source>
        <dbReference type="ARBA" id="ARBA00022475"/>
    </source>
</evidence>
<comment type="catalytic activity">
    <reaction evidence="17">
        <text>[GlcNAc-(1-&gt;4)-Mur2Ac(oyl-L-Ala-gamma-D-Glu-L-Lys-D-Ala-D-Ala)](n)-di-trans,octa-cis-undecaprenyl diphosphate + beta-D-GlcNAc-(1-&gt;4)-Mur2Ac(oyl-L-Ala-gamma-D-Glu-L-Lys-D-Ala-D-Ala)-di-trans,octa-cis-undecaprenyl diphosphate = [GlcNAc-(1-&gt;4)-Mur2Ac(oyl-L-Ala-gamma-D-Glu-L-Lys-D-Ala-D-Ala)](n+1)-di-trans,octa-cis-undecaprenyl diphosphate + di-trans,octa-cis-undecaprenyl diphosphate + H(+)</text>
        <dbReference type="Rhea" id="RHEA:23708"/>
        <dbReference type="Rhea" id="RHEA-COMP:9602"/>
        <dbReference type="Rhea" id="RHEA-COMP:9603"/>
        <dbReference type="ChEBI" id="CHEBI:15378"/>
        <dbReference type="ChEBI" id="CHEBI:58405"/>
        <dbReference type="ChEBI" id="CHEBI:60033"/>
        <dbReference type="ChEBI" id="CHEBI:78435"/>
        <dbReference type="EC" id="2.4.99.28"/>
    </reaction>
</comment>
<evidence type="ECO:0000256" key="5">
    <source>
        <dbReference type="ARBA" id="ARBA00022670"/>
    </source>
</evidence>
<evidence type="ECO:0000256" key="8">
    <source>
        <dbReference type="ARBA" id="ARBA00022692"/>
    </source>
</evidence>
<sequence>MERFRPIWNVINNIWQRVSPPVIKILKQILEVIRSFWRKKHLTQILLLSGLMIVLLTILFFAFTASQANVQSLQEGLTQTTVIYDKDGDVATKVDTNRTEGIDVKDLPAHIPNAVIAIEDRRFIEHNGFDIKGMTRAFFNNLFAGSITGGGSTITQQLAKNALLSPEQTYRRKIEELFLAVEIEKNYSKDEILSMYLNQVFFGSGSWGIDQAAKRYFNKDISKVSISEAAMLAGLLQSPSALDPYRHYERAMKRRDVVLFSMKEQGFITNDEYNEAKSEKIILEDGGGSYIKRKYPYYVDAVLDEAISTYGLTQEEIMTRGYRIYTEMDQNIQSMLEQVYNRDSIFPAGKGETIVQSGSVLLNPNTGGVLGLVGGRGDYVFRGFNRVTHMKAQPGSTLKPLAVYTPALEEGYETTSILKDEPLQIGDYAPENFSRTFQGEVSMYEAVEQSLNVPTVWLLNEIGLNKGIASLEKFGISLEPNDHYLGIALGGMSKGVSPLQLAEAYTVFPNEGKREGAHFITKIIGPTGNEIANYKKETTRVTSKKVAKDITSMLLGVVESGTGKEAQIHGMELAGKTGSTQLPYQDINGTKDQWFVGYTPNIVGAVWLGYDQTDREHYLSSSSSETVVPIFKTIMESIKPYIEAEEFSTDSVRAQQVEEESDYQQLLKGQTDKWKEKLNEEAPKWKEKLNQGIDDAIDMGREWKNLIENYIEP</sequence>
<keyword evidence="14" id="KW-0511">Multifunctional enzyme</keyword>
<comment type="similarity">
    <text evidence="2">In the N-terminal section; belongs to the glycosyltransferase 51 family.</text>
</comment>
<feature type="domain" description="Penicillin-binding protein transpeptidase" evidence="19">
    <location>
        <begin position="360"/>
        <end position="636"/>
    </location>
</feature>
<dbReference type="InterPro" id="IPR001264">
    <property type="entry name" value="Glyco_trans_51"/>
</dbReference>
<keyword evidence="4" id="KW-0121">Carboxypeptidase</keyword>
<evidence type="ECO:0000256" key="2">
    <source>
        <dbReference type="ARBA" id="ARBA00007739"/>
    </source>
</evidence>
<dbReference type="GO" id="GO:0008658">
    <property type="term" value="F:penicillin binding"/>
    <property type="evidence" value="ECO:0007669"/>
    <property type="project" value="InterPro"/>
</dbReference>
<comment type="similarity">
    <text evidence="1">In the C-terminal section; belongs to the transpeptidase family.</text>
</comment>
<dbReference type="InterPro" id="IPR023346">
    <property type="entry name" value="Lysozyme-like_dom_sf"/>
</dbReference>
<evidence type="ECO:0000256" key="18">
    <source>
        <dbReference type="SAM" id="Phobius"/>
    </source>
</evidence>
<keyword evidence="10" id="KW-0133">Cell shape</keyword>
<evidence type="ECO:0000256" key="4">
    <source>
        <dbReference type="ARBA" id="ARBA00022645"/>
    </source>
</evidence>
<dbReference type="GO" id="GO:0071555">
    <property type="term" value="P:cell wall organization"/>
    <property type="evidence" value="ECO:0007669"/>
    <property type="project" value="UniProtKB-KW"/>
</dbReference>